<comment type="caution">
    <text evidence="1">The sequence shown here is derived from an EMBL/GenBank/DDBJ whole genome shotgun (WGS) entry which is preliminary data.</text>
</comment>
<evidence type="ECO:0000313" key="2">
    <source>
        <dbReference type="Proteomes" id="UP001519273"/>
    </source>
</evidence>
<keyword evidence="2" id="KW-1185">Reference proteome</keyword>
<evidence type="ECO:0008006" key="3">
    <source>
        <dbReference type="Google" id="ProtNLM"/>
    </source>
</evidence>
<evidence type="ECO:0000313" key="1">
    <source>
        <dbReference type="EMBL" id="MBP1936325.1"/>
    </source>
</evidence>
<sequence length="172" mass="19920">MSRRFVIEAVMVAIYGELLLPSEPVTYIVPYTSLMELYEFRHSPESLMTEPEDDRHVKQIIDELITYIEQPLNHKKIQKALQIPWTKSPSILLSEKIELTVINALDTAQFGEFMDPVETELVLTSQREGIPILTDQIEFIERIISAQIPVEVYDINDFQFAVEQFPIIKDPL</sequence>
<protein>
    <recommendedName>
        <fullName evidence="3">ADP-heptose synthase</fullName>
    </recommendedName>
</protein>
<reference evidence="1 2" key="1">
    <citation type="submission" date="2021-03" db="EMBL/GenBank/DDBJ databases">
        <title>Genomic Encyclopedia of Type Strains, Phase IV (KMG-IV): sequencing the most valuable type-strain genomes for metagenomic binning, comparative biology and taxonomic classification.</title>
        <authorList>
            <person name="Goeker M."/>
        </authorList>
    </citation>
    <scope>NUCLEOTIDE SEQUENCE [LARGE SCALE GENOMIC DNA]</scope>
    <source>
        <strain evidence="1 2">DSM 23491</strain>
    </source>
</reference>
<gene>
    <name evidence="1" type="ORF">J2Z20_001186</name>
</gene>
<name>A0ABS4H2I0_9BACL</name>
<organism evidence="1 2">
    <name type="scientific">Paenibacillus sediminis</name>
    <dbReference type="NCBI Taxonomy" id="664909"/>
    <lineage>
        <taxon>Bacteria</taxon>
        <taxon>Bacillati</taxon>
        <taxon>Bacillota</taxon>
        <taxon>Bacilli</taxon>
        <taxon>Bacillales</taxon>
        <taxon>Paenibacillaceae</taxon>
        <taxon>Paenibacillus</taxon>
    </lineage>
</organism>
<dbReference type="Proteomes" id="UP001519273">
    <property type="component" value="Unassembled WGS sequence"/>
</dbReference>
<accession>A0ABS4H2I0</accession>
<proteinExistence type="predicted"/>
<dbReference type="RefSeq" id="WP_209846414.1">
    <property type="nucleotide sequence ID" value="NZ_CBCRVE010000002.1"/>
</dbReference>
<dbReference type="EMBL" id="JAGGKP010000001">
    <property type="protein sequence ID" value="MBP1936325.1"/>
    <property type="molecule type" value="Genomic_DNA"/>
</dbReference>